<dbReference type="AlphaFoldDB" id="D6ZBL3"/>
<dbReference type="STRING" id="640132.Srot_2528"/>
<dbReference type="eggNOG" id="ENOG50329VV">
    <property type="taxonomic scope" value="Bacteria"/>
</dbReference>
<dbReference type="InterPro" id="IPR008693">
    <property type="entry name" value="MmpS"/>
</dbReference>
<evidence type="ECO:0000256" key="6">
    <source>
        <dbReference type="ARBA" id="ARBA00023136"/>
    </source>
</evidence>
<dbReference type="HOGENOM" id="CLU_119497_0_0_11"/>
<accession>D6ZBL3</accession>
<feature type="transmembrane region" description="Helical" evidence="7">
    <location>
        <begin position="14"/>
        <end position="33"/>
    </location>
</feature>
<evidence type="ECO:0000313" key="8">
    <source>
        <dbReference type="EMBL" id="ADG98965.1"/>
    </source>
</evidence>
<evidence type="ECO:0000256" key="7">
    <source>
        <dbReference type="SAM" id="Phobius"/>
    </source>
</evidence>
<organism evidence="8 9">
    <name type="scientific">Segniliparus rotundus (strain ATCC BAA-972 / CDC 1076 / CIP 108378 / DSM 44985 / JCM 13578)</name>
    <dbReference type="NCBI Taxonomy" id="640132"/>
    <lineage>
        <taxon>Bacteria</taxon>
        <taxon>Bacillati</taxon>
        <taxon>Actinomycetota</taxon>
        <taxon>Actinomycetes</taxon>
        <taxon>Mycobacteriales</taxon>
        <taxon>Segniliparaceae</taxon>
        <taxon>Segniliparus</taxon>
    </lineage>
</organism>
<keyword evidence="9" id="KW-1185">Reference proteome</keyword>
<evidence type="ECO:0000256" key="3">
    <source>
        <dbReference type="ARBA" id="ARBA00022475"/>
    </source>
</evidence>
<protein>
    <submittedName>
        <fullName evidence="8">Membrane family protein</fullName>
    </submittedName>
</protein>
<keyword evidence="6 7" id="KW-0472">Membrane</keyword>
<sequence>MAATFTGKLARKTWVFFVIVAIVCITGTIDYRLHGVFGSDHRFSNGGPPLEEPRNLHPKHVRYEIFGPSGTTVRISYMDQNANAQLAVVKSLPWSVEFTMTQQTSVLNIMAQGDSDYLGCRISVNDELKDEYVARLPFAQTYCEDKSAS</sequence>
<keyword evidence="3" id="KW-1003">Cell membrane</keyword>
<evidence type="ECO:0000256" key="5">
    <source>
        <dbReference type="ARBA" id="ARBA00022989"/>
    </source>
</evidence>
<dbReference type="InterPro" id="IPR038468">
    <property type="entry name" value="MmpS_C"/>
</dbReference>
<dbReference type="Proteomes" id="UP000002247">
    <property type="component" value="Chromosome"/>
</dbReference>
<dbReference type="KEGG" id="srt:Srot_2528"/>
<evidence type="ECO:0000256" key="1">
    <source>
        <dbReference type="ARBA" id="ARBA00004236"/>
    </source>
</evidence>
<evidence type="ECO:0000256" key="2">
    <source>
        <dbReference type="ARBA" id="ARBA00007531"/>
    </source>
</evidence>
<evidence type="ECO:0000313" key="9">
    <source>
        <dbReference type="Proteomes" id="UP000002247"/>
    </source>
</evidence>
<dbReference type="RefSeq" id="WP_013139414.1">
    <property type="nucleotide sequence ID" value="NC_014168.1"/>
</dbReference>
<dbReference type="GO" id="GO:0005886">
    <property type="term" value="C:plasma membrane"/>
    <property type="evidence" value="ECO:0007669"/>
    <property type="project" value="UniProtKB-SubCell"/>
</dbReference>
<dbReference type="Gene3D" id="2.60.40.2880">
    <property type="entry name" value="MmpS1-5, C-terminal soluble domain"/>
    <property type="match status" value="1"/>
</dbReference>
<dbReference type="Pfam" id="PF05423">
    <property type="entry name" value="Mycobact_memb"/>
    <property type="match status" value="1"/>
</dbReference>
<keyword evidence="5 7" id="KW-1133">Transmembrane helix</keyword>
<proteinExistence type="inferred from homology"/>
<comment type="subcellular location">
    <subcellularLocation>
        <location evidence="1">Cell membrane</location>
    </subcellularLocation>
</comment>
<keyword evidence="4 7" id="KW-0812">Transmembrane</keyword>
<evidence type="ECO:0000256" key="4">
    <source>
        <dbReference type="ARBA" id="ARBA00022692"/>
    </source>
</evidence>
<name>D6ZBL3_SEGRD</name>
<reference evidence="8 9" key="1">
    <citation type="journal article" date="2010" name="Stand. Genomic Sci.">
        <title>Complete genome sequence of Segniliparus rotundus type strain (CDC 1076).</title>
        <authorList>
            <person name="Sikorski J."/>
            <person name="Lapidus A."/>
            <person name="Copeland A."/>
            <person name="Misra M."/>
            <person name="Glavina Del Rio T."/>
            <person name="Nolan M."/>
            <person name="Lucas S."/>
            <person name="Chen F."/>
            <person name="Tice H."/>
            <person name="Cheng J.F."/>
            <person name="Jando M."/>
            <person name="Schneider S."/>
            <person name="Bruce D."/>
            <person name="Goodwin L."/>
            <person name="Pitluck S."/>
            <person name="Liolios K."/>
            <person name="Mikhailova N."/>
            <person name="Pati A."/>
            <person name="Ivanova N."/>
            <person name="Mavromatis K."/>
            <person name="Chen A."/>
            <person name="Palaniappan K."/>
            <person name="Chertkov O."/>
            <person name="Land M."/>
            <person name="Hauser L."/>
            <person name="Chang Y.J."/>
            <person name="Jeffries C.D."/>
            <person name="Brettin T."/>
            <person name="Detter J.C."/>
            <person name="Han C."/>
            <person name="Rohde M."/>
            <person name="Goker M."/>
            <person name="Bristow J."/>
            <person name="Eisen J.A."/>
            <person name="Markowitz V."/>
            <person name="Hugenholtz P."/>
            <person name="Kyrpides N.C."/>
            <person name="Klenk H.P."/>
        </authorList>
    </citation>
    <scope>NUCLEOTIDE SEQUENCE [LARGE SCALE GENOMIC DNA]</scope>
    <source>
        <strain evidence="9">ATCC BAA-972 / CDC 1076 / CIP 108378 / DSM 44985 / JCM 13578</strain>
    </source>
</reference>
<comment type="similarity">
    <text evidence="2">Belongs to the MmpS family.</text>
</comment>
<gene>
    <name evidence="8" type="ordered locus">Srot_2528</name>
</gene>
<dbReference type="EMBL" id="CP001958">
    <property type="protein sequence ID" value="ADG98965.1"/>
    <property type="molecule type" value="Genomic_DNA"/>
</dbReference>